<organism evidence="1 2">
    <name type="scientific">Skermanella cutis</name>
    <dbReference type="NCBI Taxonomy" id="2775420"/>
    <lineage>
        <taxon>Bacteria</taxon>
        <taxon>Pseudomonadati</taxon>
        <taxon>Pseudomonadota</taxon>
        <taxon>Alphaproteobacteria</taxon>
        <taxon>Rhodospirillales</taxon>
        <taxon>Azospirillaceae</taxon>
        <taxon>Skermanella</taxon>
    </lineage>
</organism>
<dbReference type="RefSeq" id="WP_201080823.1">
    <property type="nucleotide sequence ID" value="NZ_CP067420.1"/>
</dbReference>
<dbReference type="InterPro" id="IPR010982">
    <property type="entry name" value="Lambda_DNA-bd_dom_sf"/>
</dbReference>
<dbReference type="SUPFAM" id="SSF143880">
    <property type="entry name" value="NE0471 N-terminal domain-like"/>
    <property type="match status" value="1"/>
</dbReference>
<dbReference type="Gene3D" id="3.30.2020.10">
    <property type="entry name" value="NE0471-like N-terminal domain"/>
    <property type="match status" value="1"/>
</dbReference>
<dbReference type="Pfam" id="PF10387">
    <property type="entry name" value="DUF2442"/>
    <property type="match status" value="1"/>
</dbReference>
<reference evidence="1" key="1">
    <citation type="submission" date="2021-02" db="EMBL/GenBank/DDBJ databases">
        <title>Skermanella TT6 skin isolate.</title>
        <authorList>
            <person name="Lee K."/>
            <person name="Ganzorig M."/>
        </authorList>
    </citation>
    <scope>NUCLEOTIDE SEQUENCE</scope>
    <source>
        <strain evidence="1">TT6</strain>
    </source>
</reference>
<proteinExistence type="predicted"/>
<dbReference type="EMBL" id="CP067420">
    <property type="protein sequence ID" value="QQP92175.1"/>
    <property type="molecule type" value="Genomic_DNA"/>
</dbReference>
<dbReference type="InterPro" id="IPR018841">
    <property type="entry name" value="DUF2442"/>
</dbReference>
<evidence type="ECO:0000313" key="2">
    <source>
        <dbReference type="Proteomes" id="UP000595197"/>
    </source>
</evidence>
<keyword evidence="2" id="KW-1185">Reference proteome</keyword>
<dbReference type="InterPro" id="IPR036782">
    <property type="entry name" value="NE0471-like_N"/>
</dbReference>
<evidence type="ECO:0000313" key="1">
    <source>
        <dbReference type="EMBL" id="QQP92175.1"/>
    </source>
</evidence>
<dbReference type="Gene3D" id="1.10.260.40">
    <property type="entry name" value="lambda repressor-like DNA-binding domains"/>
    <property type="match status" value="1"/>
</dbReference>
<sequence length="161" mass="18169">MNTLRRIDKISASAPYLLHVTWRDGRDDVVDMTGVVNGLEIFASLRDPALFATVKVVDWGSGIEWQNGLDYSSDSLAHLAEEQRDMAGPELREWQEEMGLSIQETADLFGVAPSTVKEYRKAGRLPIAWQIACRAMRKDRETFLAHYRPRLAGRPRKLPAG</sequence>
<gene>
    <name evidence="1" type="ORF">IGS68_13650</name>
</gene>
<dbReference type="SUPFAM" id="SSF47413">
    <property type="entry name" value="lambda repressor-like DNA-binding domains"/>
    <property type="match status" value="1"/>
</dbReference>
<dbReference type="Proteomes" id="UP000595197">
    <property type="component" value="Chromosome"/>
</dbReference>
<name>A0ABX7BF06_9PROT</name>
<protein>
    <submittedName>
        <fullName evidence="1">DUF2442 domain-containing protein</fullName>
    </submittedName>
</protein>
<accession>A0ABX7BF06</accession>